<name>A0ACA9SV90_9GLOM</name>
<evidence type="ECO:0000313" key="1">
    <source>
        <dbReference type="EMBL" id="CAG8849327.1"/>
    </source>
</evidence>
<gene>
    <name evidence="1" type="ORF">RPERSI_LOCUS35541</name>
</gene>
<sequence>SREILHIEVIRKELQQRQNAIEKIKQNLIKYLDAQKEGRSLHMDNLIELCDSLYQSMIVGENKDNVQLLTIAIVFAFVHLTILRERNRHYKEYKQYFIDMYEKWEDWRK</sequence>
<accession>A0ACA9SV90</accession>
<protein>
    <submittedName>
        <fullName evidence="1">19011_t:CDS:1</fullName>
    </submittedName>
</protein>
<proteinExistence type="predicted"/>
<dbReference type="EMBL" id="CAJVQC010164903">
    <property type="protein sequence ID" value="CAG8849327.1"/>
    <property type="molecule type" value="Genomic_DNA"/>
</dbReference>
<organism evidence="1 2">
    <name type="scientific">Racocetra persica</name>
    <dbReference type="NCBI Taxonomy" id="160502"/>
    <lineage>
        <taxon>Eukaryota</taxon>
        <taxon>Fungi</taxon>
        <taxon>Fungi incertae sedis</taxon>
        <taxon>Mucoromycota</taxon>
        <taxon>Glomeromycotina</taxon>
        <taxon>Glomeromycetes</taxon>
        <taxon>Diversisporales</taxon>
        <taxon>Gigasporaceae</taxon>
        <taxon>Racocetra</taxon>
    </lineage>
</organism>
<dbReference type="Proteomes" id="UP000789920">
    <property type="component" value="Unassembled WGS sequence"/>
</dbReference>
<evidence type="ECO:0000313" key="2">
    <source>
        <dbReference type="Proteomes" id="UP000789920"/>
    </source>
</evidence>
<comment type="caution">
    <text evidence="1">The sequence shown here is derived from an EMBL/GenBank/DDBJ whole genome shotgun (WGS) entry which is preliminary data.</text>
</comment>
<feature type="non-terminal residue" evidence="1">
    <location>
        <position position="109"/>
    </location>
</feature>
<reference evidence="1" key="1">
    <citation type="submission" date="2021-06" db="EMBL/GenBank/DDBJ databases">
        <authorList>
            <person name="Kallberg Y."/>
            <person name="Tangrot J."/>
            <person name="Rosling A."/>
        </authorList>
    </citation>
    <scope>NUCLEOTIDE SEQUENCE</scope>
    <source>
        <strain evidence="1">MA461A</strain>
    </source>
</reference>
<feature type="non-terminal residue" evidence="1">
    <location>
        <position position="1"/>
    </location>
</feature>
<keyword evidence="2" id="KW-1185">Reference proteome</keyword>